<evidence type="ECO:0000313" key="3">
    <source>
        <dbReference type="EMBL" id="SHF17967.1"/>
    </source>
</evidence>
<feature type="transmembrane region" description="Helical" evidence="1">
    <location>
        <begin position="337"/>
        <end position="357"/>
    </location>
</feature>
<keyword evidence="1" id="KW-0812">Transmembrane</keyword>
<proteinExistence type="predicted"/>
<feature type="transmembrane region" description="Helical" evidence="1">
    <location>
        <begin position="67"/>
        <end position="87"/>
    </location>
</feature>
<sequence length="424" mass="47511">MIPISIHGETTILVAFLAKQLQMMLHGILPVLATWIIFVATFFTWMTKLRRPAFIMKHGFLKSLFDVNGLWLIVRTIGLLFAILIIFQYGPELFWSEQTGGLLLRNLIPVLVTVFIFAGLFMPLLMDFGLLELTGALLLRWMRPVFTLPGRCAIDCIASWLGDGTVGIAITNKQYREGIYTKRESAVIGTAFSVVSITFTIVVYEQMNLEKGFGLYYLTIVFAGIVAAIILPRIPPLSRKEDTFYDGSKNRLLEQAPKGTTLWSWGIKQALKRAELTELSFIWKNGLKNIVDLWFGVLPVVMAFGTTAVILAEYTSFFKWISLPFVPILIFFHIPEATIAAQTMVVGFADMFLPAVIASGSIKSEFTRFIIACLSVTQLIYMSEVGGLLLGSSIPIAFVELVIIFLQRTMITLPIITIIAYLFF</sequence>
<feature type="transmembrane region" description="Helical" evidence="1">
    <location>
        <begin position="186"/>
        <end position="207"/>
    </location>
</feature>
<keyword evidence="4" id="KW-1185">Reference proteome</keyword>
<dbReference type="InterPro" id="IPR011642">
    <property type="entry name" value="Gate_dom"/>
</dbReference>
<feature type="transmembrane region" description="Helical" evidence="1">
    <location>
        <begin position="213"/>
        <end position="231"/>
    </location>
</feature>
<evidence type="ECO:0000313" key="4">
    <source>
        <dbReference type="Proteomes" id="UP000184476"/>
    </source>
</evidence>
<feature type="transmembrane region" description="Helical" evidence="1">
    <location>
        <begin position="107"/>
        <end position="133"/>
    </location>
</feature>
<organism evidence="3 4">
    <name type="scientific">Seinonella peptonophila</name>
    <dbReference type="NCBI Taxonomy" id="112248"/>
    <lineage>
        <taxon>Bacteria</taxon>
        <taxon>Bacillati</taxon>
        <taxon>Bacillota</taxon>
        <taxon>Bacilli</taxon>
        <taxon>Bacillales</taxon>
        <taxon>Thermoactinomycetaceae</taxon>
        <taxon>Seinonella</taxon>
    </lineage>
</organism>
<evidence type="ECO:0000259" key="2">
    <source>
        <dbReference type="Pfam" id="PF07670"/>
    </source>
</evidence>
<dbReference type="Proteomes" id="UP000184476">
    <property type="component" value="Unassembled WGS sequence"/>
</dbReference>
<feature type="transmembrane region" description="Helical" evidence="1">
    <location>
        <begin position="369"/>
        <end position="390"/>
    </location>
</feature>
<feature type="transmembrane region" description="Helical" evidence="1">
    <location>
        <begin position="396"/>
        <end position="423"/>
    </location>
</feature>
<reference evidence="3 4" key="1">
    <citation type="submission" date="2016-11" db="EMBL/GenBank/DDBJ databases">
        <authorList>
            <person name="Jaros S."/>
            <person name="Januszkiewicz K."/>
            <person name="Wedrychowicz H."/>
        </authorList>
    </citation>
    <scope>NUCLEOTIDE SEQUENCE [LARGE SCALE GENOMIC DNA]</scope>
    <source>
        <strain evidence="3 4">DSM 44666</strain>
    </source>
</reference>
<gene>
    <name evidence="3" type="ORF">SAMN05444392_10982</name>
</gene>
<feature type="transmembrane region" description="Helical" evidence="1">
    <location>
        <begin position="293"/>
        <end position="317"/>
    </location>
</feature>
<dbReference type="Pfam" id="PF07670">
    <property type="entry name" value="Gate"/>
    <property type="match status" value="1"/>
</dbReference>
<feature type="domain" description="Nucleoside transporter/FeoB GTPase Gate" evidence="2">
    <location>
        <begin position="110"/>
        <end position="206"/>
    </location>
</feature>
<keyword evidence="1" id="KW-0472">Membrane</keyword>
<feature type="transmembrane region" description="Helical" evidence="1">
    <location>
        <begin position="23"/>
        <end position="46"/>
    </location>
</feature>
<keyword evidence="1" id="KW-1133">Transmembrane helix</keyword>
<dbReference type="STRING" id="112248.SAMN05444392_10982"/>
<protein>
    <submittedName>
        <fullName evidence="3">Nucleoside recognition GATE domain-containing membrane protein YjiH</fullName>
    </submittedName>
</protein>
<dbReference type="AlphaFoldDB" id="A0A1M4ZJI1"/>
<accession>A0A1M4ZJI1</accession>
<name>A0A1M4ZJI1_9BACL</name>
<dbReference type="EMBL" id="FQVL01000009">
    <property type="protein sequence ID" value="SHF17967.1"/>
    <property type="molecule type" value="Genomic_DNA"/>
</dbReference>
<evidence type="ECO:0000256" key="1">
    <source>
        <dbReference type="SAM" id="Phobius"/>
    </source>
</evidence>